<evidence type="ECO:0000313" key="2">
    <source>
        <dbReference type="EMBL" id="KIN07010.1"/>
    </source>
</evidence>
<evidence type="ECO:0000256" key="1">
    <source>
        <dbReference type="SAM" id="Phobius"/>
    </source>
</evidence>
<reference evidence="2 3" key="1">
    <citation type="submission" date="2014-04" db="EMBL/GenBank/DDBJ databases">
        <authorList>
            <consortium name="DOE Joint Genome Institute"/>
            <person name="Kuo A."/>
            <person name="Martino E."/>
            <person name="Perotto S."/>
            <person name="Kohler A."/>
            <person name="Nagy L.G."/>
            <person name="Floudas D."/>
            <person name="Copeland A."/>
            <person name="Barry K.W."/>
            <person name="Cichocki N."/>
            <person name="Veneault-Fourrey C."/>
            <person name="LaButti K."/>
            <person name="Lindquist E.A."/>
            <person name="Lipzen A."/>
            <person name="Lundell T."/>
            <person name="Morin E."/>
            <person name="Murat C."/>
            <person name="Sun H."/>
            <person name="Tunlid A."/>
            <person name="Henrissat B."/>
            <person name="Grigoriev I.V."/>
            <person name="Hibbett D.S."/>
            <person name="Martin F."/>
            <person name="Nordberg H.P."/>
            <person name="Cantor M.N."/>
            <person name="Hua S.X."/>
        </authorList>
    </citation>
    <scope>NUCLEOTIDE SEQUENCE [LARGE SCALE GENOMIC DNA]</scope>
    <source>
        <strain evidence="2 3">Zn</strain>
    </source>
</reference>
<feature type="transmembrane region" description="Helical" evidence="1">
    <location>
        <begin position="7"/>
        <end position="28"/>
    </location>
</feature>
<protein>
    <recommendedName>
        <fullName evidence="4">Major facilitator superfamily (MFS) profile domain-containing protein</fullName>
    </recommendedName>
</protein>
<keyword evidence="3" id="KW-1185">Reference proteome</keyword>
<dbReference type="Proteomes" id="UP000054321">
    <property type="component" value="Unassembled WGS sequence"/>
</dbReference>
<keyword evidence="1" id="KW-0812">Transmembrane</keyword>
<dbReference type="InParanoid" id="A0A0C3HVI1"/>
<gene>
    <name evidence="2" type="ORF">OIDMADRAFT_46919</name>
</gene>
<accession>A0A0C3HVI1</accession>
<sequence>MFTIPRAVSNIGAINGIAFNAPMVLVGIEERGVPMAAFSTALFVAGFSFALPLGQ</sequence>
<dbReference type="EMBL" id="KN832870">
    <property type="protein sequence ID" value="KIN07010.1"/>
    <property type="molecule type" value="Genomic_DNA"/>
</dbReference>
<dbReference type="HOGENOM" id="CLU_3032972_0_0_1"/>
<dbReference type="AlphaFoldDB" id="A0A0C3HVI1"/>
<name>A0A0C3HVI1_OIDMZ</name>
<organism evidence="2 3">
    <name type="scientific">Oidiodendron maius (strain Zn)</name>
    <dbReference type="NCBI Taxonomy" id="913774"/>
    <lineage>
        <taxon>Eukaryota</taxon>
        <taxon>Fungi</taxon>
        <taxon>Dikarya</taxon>
        <taxon>Ascomycota</taxon>
        <taxon>Pezizomycotina</taxon>
        <taxon>Leotiomycetes</taxon>
        <taxon>Leotiomycetes incertae sedis</taxon>
        <taxon>Myxotrichaceae</taxon>
        <taxon>Oidiodendron</taxon>
    </lineage>
</organism>
<proteinExistence type="predicted"/>
<keyword evidence="1" id="KW-1133">Transmembrane helix</keyword>
<reference evidence="3" key="2">
    <citation type="submission" date="2015-01" db="EMBL/GenBank/DDBJ databases">
        <title>Evolutionary Origins and Diversification of the Mycorrhizal Mutualists.</title>
        <authorList>
            <consortium name="DOE Joint Genome Institute"/>
            <consortium name="Mycorrhizal Genomics Consortium"/>
            <person name="Kohler A."/>
            <person name="Kuo A."/>
            <person name="Nagy L.G."/>
            <person name="Floudas D."/>
            <person name="Copeland A."/>
            <person name="Barry K.W."/>
            <person name="Cichocki N."/>
            <person name="Veneault-Fourrey C."/>
            <person name="LaButti K."/>
            <person name="Lindquist E.A."/>
            <person name="Lipzen A."/>
            <person name="Lundell T."/>
            <person name="Morin E."/>
            <person name="Murat C."/>
            <person name="Riley R."/>
            <person name="Ohm R."/>
            <person name="Sun H."/>
            <person name="Tunlid A."/>
            <person name="Henrissat B."/>
            <person name="Grigoriev I.V."/>
            <person name="Hibbett D.S."/>
            <person name="Martin F."/>
        </authorList>
    </citation>
    <scope>NUCLEOTIDE SEQUENCE [LARGE SCALE GENOMIC DNA]</scope>
    <source>
        <strain evidence="3">Zn</strain>
    </source>
</reference>
<evidence type="ECO:0008006" key="4">
    <source>
        <dbReference type="Google" id="ProtNLM"/>
    </source>
</evidence>
<keyword evidence="1" id="KW-0472">Membrane</keyword>
<evidence type="ECO:0000313" key="3">
    <source>
        <dbReference type="Proteomes" id="UP000054321"/>
    </source>
</evidence>
<feature type="transmembrane region" description="Helical" evidence="1">
    <location>
        <begin position="34"/>
        <end position="53"/>
    </location>
</feature>